<dbReference type="PANTHER" id="PTHR37534:SF46">
    <property type="entry name" value="ZN(II)2CYS6 TRANSCRIPTION FACTOR (EUROFUNG)"/>
    <property type="match status" value="1"/>
</dbReference>
<feature type="domain" description="Zn(2)-C6 fungal-type" evidence="3">
    <location>
        <begin position="14"/>
        <end position="46"/>
    </location>
</feature>
<dbReference type="PANTHER" id="PTHR37534">
    <property type="entry name" value="TRANSCRIPTIONAL ACTIVATOR PROTEIN UGA3"/>
    <property type="match status" value="1"/>
</dbReference>
<dbReference type="SMART" id="SM00066">
    <property type="entry name" value="GAL4"/>
    <property type="match status" value="1"/>
</dbReference>
<sequence>MEASVTRNPKPRTACDRCYELKERCERATTSAHCARCERLGLVCLTVRPVRPAGRRTHRGKDFVSNIKKTPGKRRNLEQCQLPTGIDACLDALPDLQPDEKELLLFLLSQSESLDQFIVCSSFQADRDQQYSLATLLQLPAAWPLLKDAYLACAITLKQLQSGSVTDMDTSTCVGYISKAMSALRSLSVLRSQDAVLCHTLGSILAFSIYSAIGVGVPDICRYCLGTTNPFVGTTMSDAHKDPWQGFLVVLETMDCLVYRRKPTRTIQIPGFAVDRRLGLCLPLLPYYQDLCVISNSLLNTNDASILARLEKQLDSIHAVVESWQPSHSDQLVEQFDSADIVNLLVQAKVYRLGALLVGHRLRFPFGCEDVQAEIWSKEAMMEFELAKRVTKRSLRFVTLPFIVAAVEVRDKSLRFTTLQRVDEYVDHYAPFMRKATKIFLSRVWHERDLNLTSRWFDSVHKPCPVMDFIDATCFSSS</sequence>
<keyword evidence="2" id="KW-0539">Nucleus</keyword>
<organism evidence="4 5">
    <name type="scientific">Lachnellula cervina</name>
    <dbReference type="NCBI Taxonomy" id="1316786"/>
    <lineage>
        <taxon>Eukaryota</taxon>
        <taxon>Fungi</taxon>
        <taxon>Dikarya</taxon>
        <taxon>Ascomycota</taxon>
        <taxon>Pezizomycotina</taxon>
        <taxon>Leotiomycetes</taxon>
        <taxon>Helotiales</taxon>
        <taxon>Lachnaceae</taxon>
        <taxon>Lachnellula</taxon>
    </lineage>
</organism>
<protein>
    <recommendedName>
        <fullName evidence="3">Zn(2)-C6 fungal-type domain-containing protein</fullName>
    </recommendedName>
</protein>
<evidence type="ECO:0000256" key="2">
    <source>
        <dbReference type="ARBA" id="ARBA00023242"/>
    </source>
</evidence>
<evidence type="ECO:0000313" key="4">
    <source>
        <dbReference type="EMBL" id="TVY50700.1"/>
    </source>
</evidence>
<dbReference type="GO" id="GO:0000981">
    <property type="term" value="F:DNA-binding transcription factor activity, RNA polymerase II-specific"/>
    <property type="evidence" value="ECO:0007669"/>
    <property type="project" value="InterPro"/>
</dbReference>
<dbReference type="GO" id="GO:0008270">
    <property type="term" value="F:zinc ion binding"/>
    <property type="evidence" value="ECO:0007669"/>
    <property type="project" value="InterPro"/>
</dbReference>
<dbReference type="Proteomes" id="UP000481288">
    <property type="component" value="Unassembled WGS sequence"/>
</dbReference>
<gene>
    <name evidence="4" type="ORF">LCER1_G007649</name>
</gene>
<name>A0A7D8UMP0_9HELO</name>
<dbReference type="AlphaFoldDB" id="A0A7D8UMP0"/>
<accession>A0A7D8UMP0</accession>
<dbReference type="CDD" id="cd00067">
    <property type="entry name" value="GAL4"/>
    <property type="match status" value="1"/>
</dbReference>
<dbReference type="Gene3D" id="4.10.240.10">
    <property type="entry name" value="Zn(2)-C6 fungal-type DNA-binding domain"/>
    <property type="match status" value="1"/>
</dbReference>
<dbReference type="InterPro" id="IPR036864">
    <property type="entry name" value="Zn2-C6_fun-type_DNA-bd_sf"/>
</dbReference>
<dbReference type="SUPFAM" id="SSF57701">
    <property type="entry name" value="Zn2/Cys6 DNA-binding domain"/>
    <property type="match status" value="1"/>
</dbReference>
<dbReference type="PROSITE" id="PS50048">
    <property type="entry name" value="ZN2_CY6_FUNGAL_2"/>
    <property type="match status" value="1"/>
</dbReference>
<evidence type="ECO:0000259" key="3">
    <source>
        <dbReference type="PROSITE" id="PS50048"/>
    </source>
</evidence>
<dbReference type="EMBL" id="QGMG01001030">
    <property type="protein sequence ID" value="TVY50700.1"/>
    <property type="molecule type" value="Genomic_DNA"/>
</dbReference>
<dbReference type="InterPro" id="IPR021858">
    <property type="entry name" value="Fun_TF"/>
</dbReference>
<proteinExistence type="predicted"/>
<dbReference type="GO" id="GO:0005634">
    <property type="term" value="C:nucleus"/>
    <property type="evidence" value="ECO:0007669"/>
    <property type="project" value="UniProtKB-SubCell"/>
</dbReference>
<evidence type="ECO:0000313" key="5">
    <source>
        <dbReference type="Proteomes" id="UP000481288"/>
    </source>
</evidence>
<evidence type="ECO:0000256" key="1">
    <source>
        <dbReference type="ARBA" id="ARBA00004123"/>
    </source>
</evidence>
<dbReference type="InterPro" id="IPR001138">
    <property type="entry name" value="Zn2Cys6_DnaBD"/>
</dbReference>
<dbReference type="Pfam" id="PF11951">
    <property type="entry name" value="Fungal_trans_2"/>
    <property type="match status" value="1"/>
</dbReference>
<dbReference type="OrthoDB" id="4137815at2759"/>
<reference evidence="4 5" key="1">
    <citation type="submission" date="2018-05" db="EMBL/GenBank/DDBJ databases">
        <title>Whole genome sequencing for identification of molecular markers to develop diagnostic detection tools for the regulated plant pathogen Lachnellula willkommii.</title>
        <authorList>
            <person name="Giroux E."/>
            <person name="Bilodeau G."/>
        </authorList>
    </citation>
    <scope>NUCLEOTIDE SEQUENCE [LARGE SCALE GENOMIC DNA]</scope>
    <source>
        <strain evidence="4 5">CBS 625.97</strain>
    </source>
</reference>
<comment type="caution">
    <text evidence="4">The sequence shown here is derived from an EMBL/GenBank/DDBJ whole genome shotgun (WGS) entry which is preliminary data.</text>
</comment>
<comment type="subcellular location">
    <subcellularLocation>
        <location evidence="1">Nucleus</location>
    </subcellularLocation>
</comment>
<keyword evidence="5" id="KW-1185">Reference proteome</keyword>